<dbReference type="PANTHER" id="PTHR31705">
    <property type="entry name" value="MEDIATOR OF RNA POLYMERASE II TRANSCRIPTION SUBUNIT 30"/>
    <property type="match status" value="1"/>
</dbReference>
<feature type="compositionally biased region" description="Low complexity" evidence="10">
    <location>
        <begin position="31"/>
        <end position="56"/>
    </location>
</feature>
<evidence type="ECO:0000256" key="3">
    <source>
        <dbReference type="ARBA" id="ARBA00019664"/>
    </source>
</evidence>
<evidence type="ECO:0000256" key="6">
    <source>
        <dbReference type="ARBA" id="ARBA00023163"/>
    </source>
</evidence>
<keyword evidence="5" id="KW-0010">Activator</keyword>
<protein>
    <recommendedName>
        <fullName evidence="3">Mediator of RNA polymerase II transcription subunit 30</fullName>
    </recommendedName>
    <alternativeName>
        <fullName evidence="9">Mediator complex subunit 30</fullName>
    </alternativeName>
</protein>
<evidence type="ECO:0000256" key="2">
    <source>
        <dbReference type="ARBA" id="ARBA00010606"/>
    </source>
</evidence>
<accession>A0AA88H3U9</accession>
<keyword evidence="4" id="KW-0805">Transcription regulation</keyword>
<evidence type="ECO:0000256" key="1">
    <source>
        <dbReference type="ARBA" id="ARBA00004123"/>
    </source>
</evidence>
<feature type="compositionally biased region" description="Low complexity" evidence="10">
    <location>
        <begin position="1"/>
        <end position="16"/>
    </location>
</feature>
<organism evidence="11 12">
    <name type="scientific">Artemia franciscana</name>
    <name type="common">Brine shrimp</name>
    <name type="synonym">Artemia sanfranciscana</name>
    <dbReference type="NCBI Taxonomy" id="6661"/>
    <lineage>
        <taxon>Eukaryota</taxon>
        <taxon>Metazoa</taxon>
        <taxon>Ecdysozoa</taxon>
        <taxon>Arthropoda</taxon>
        <taxon>Crustacea</taxon>
        <taxon>Branchiopoda</taxon>
        <taxon>Anostraca</taxon>
        <taxon>Artemiidae</taxon>
        <taxon>Artemia</taxon>
    </lineage>
</organism>
<name>A0AA88H3U9_ARTSF</name>
<comment type="similarity">
    <text evidence="2">Belongs to the Mediator complex subunit 30 family.</text>
</comment>
<comment type="function">
    <text evidence="8">Component of the Mediator complex, a coactivator involved in the regulated transcription of nearly all RNA polymerase II-dependent genes. Mediator functions as a bridge to convey information from gene-specific regulatory proteins to the basal RNA polymerase II transcription machinery. Mediator is recruited to promoters by direct interactions with regulatory proteins and serves as a scaffold for the assembly of a functional preinitiation complex with RNA polymerase II and the general transcription factors.</text>
</comment>
<evidence type="ECO:0000256" key="8">
    <source>
        <dbReference type="ARBA" id="ARBA00025687"/>
    </source>
</evidence>
<keyword evidence="12" id="KW-1185">Reference proteome</keyword>
<proteinExistence type="inferred from homology"/>
<dbReference type="PANTHER" id="PTHR31705:SF4">
    <property type="entry name" value="MEDIATOR OF RNA POLYMERASE II TRANSCRIPTION SUBUNIT 30"/>
    <property type="match status" value="1"/>
</dbReference>
<sequence>MYSQQGPPSAPSQPLTSPLPQPGTPSNLPISASQSSPGSFGGSFSQSSSTQPQSQSVPKEVALNLASLCKVGQDTVQDIVFRAQEIFQLLRTVQPPNNFGAVVAANSEKKMKILEQMKTIRTLFNRLKKICDKLDEVAEDPEDRTLESWIPMKGVENEFQNYKDSDAYRAANEERRELLEQIVIKNQHLKEIIDYTRNVIWEINSMLAAAHSFQDFHRRESVLKEFTDLLKNKSRRLSPLSRT</sequence>
<dbReference type="Pfam" id="PF11315">
    <property type="entry name" value="Med30"/>
    <property type="match status" value="1"/>
</dbReference>
<dbReference type="Proteomes" id="UP001187531">
    <property type="component" value="Unassembled WGS sequence"/>
</dbReference>
<evidence type="ECO:0000256" key="10">
    <source>
        <dbReference type="SAM" id="MobiDB-lite"/>
    </source>
</evidence>
<gene>
    <name evidence="11" type="ORF">QYM36_017581</name>
</gene>
<evidence type="ECO:0000256" key="4">
    <source>
        <dbReference type="ARBA" id="ARBA00023015"/>
    </source>
</evidence>
<evidence type="ECO:0000313" key="12">
    <source>
        <dbReference type="Proteomes" id="UP001187531"/>
    </source>
</evidence>
<dbReference type="InterPro" id="IPR021019">
    <property type="entry name" value="Mediator_Med30_met"/>
</dbReference>
<feature type="region of interest" description="Disordered" evidence="10">
    <location>
        <begin position="1"/>
        <end position="56"/>
    </location>
</feature>
<evidence type="ECO:0000313" key="11">
    <source>
        <dbReference type="EMBL" id="KAK2704138.1"/>
    </source>
</evidence>
<comment type="subcellular location">
    <subcellularLocation>
        <location evidence="1">Nucleus</location>
    </subcellularLocation>
</comment>
<keyword evidence="6" id="KW-0804">Transcription</keyword>
<evidence type="ECO:0000256" key="9">
    <source>
        <dbReference type="ARBA" id="ARBA00031981"/>
    </source>
</evidence>
<reference evidence="11" key="1">
    <citation type="submission" date="2023-07" db="EMBL/GenBank/DDBJ databases">
        <title>Chromosome-level genome assembly of Artemia franciscana.</title>
        <authorList>
            <person name="Jo E."/>
        </authorList>
    </citation>
    <scope>NUCLEOTIDE SEQUENCE</scope>
    <source>
        <tissue evidence="11">Whole body</tissue>
    </source>
</reference>
<evidence type="ECO:0000256" key="5">
    <source>
        <dbReference type="ARBA" id="ARBA00023159"/>
    </source>
</evidence>
<evidence type="ECO:0000256" key="7">
    <source>
        <dbReference type="ARBA" id="ARBA00023242"/>
    </source>
</evidence>
<dbReference type="GO" id="GO:0003712">
    <property type="term" value="F:transcription coregulator activity"/>
    <property type="evidence" value="ECO:0007669"/>
    <property type="project" value="TreeGrafter"/>
</dbReference>
<dbReference type="GO" id="GO:0045893">
    <property type="term" value="P:positive regulation of DNA-templated transcription"/>
    <property type="evidence" value="ECO:0007669"/>
    <property type="project" value="TreeGrafter"/>
</dbReference>
<keyword evidence="7" id="KW-0539">Nucleus</keyword>
<dbReference type="AlphaFoldDB" id="A0AA88H3U9"/>
<comment type="caution">
    <text evidence="11">The sequence shown here is derived from an EMBL/GenBank/DDBJ whole genome shotgun (WGS) entry which is preliminary data.</text>
</comment>
<dbReference type="EMBL" id="JAVRJZ010000032">
    <property type="protein sequence ID" value="KAK2704138.1"/>
    <property type="molecule type" value="Genomic_DNA"/>
</dbReference>
<dbReference type="GO" id="GO:0016592">
    <property type="term" value="C:mediator complex"/>
    <property type="evidence" value="ECO:0007669"/>
    <property type="project" value="TreeGrafter"/>
</dbReference>